<keyword evidence="2" id="KW-0540">Nuclease</keyword>
<evidence type="ECO:0000313" key="3">
    <source>
        <dbReference type="Proteomes" id="UP000785613"/>
    </source>
</evidence>
<reference evidence="2 3" key="1">
    <citation type="submission" date="2019-09" db="EMBL/GenBank/DDBJ databases">
        <title>Taxonomy of Antarctic Massilia spp.: description of Massilia rubra sp. nov., Massilia aquatica sp. nov., Massilia mucilaginosa sp. nov., Massilia frigida sp. nov. isolated from streams, lakes and regoliths.</title>
        <authorList>
            <person name="Holochova P."/>
            <person name="Sedlacek I."/>
            <person name="Kralova S."/>
            <person name="Maslanova I."/>
            <person name="Busse H.-J."/>
            <person name="Stankova E."/>
            <person name="Vrbovska V."/>
            <person name="Kovarovic V."/>
            <person name="Bartak M."/>
            <person name="Svec P."/>
            <person name="Pantucek R."/>
        </authorList>
    </citation>
    <scope>NUCLEOTIDE SEQUENCE [LARGE SCALE GENOMIC DNA]</scope>
    <source>
        <strain evidence="2 3">CCM 8692</strain>
    </source>
</reference>
<dbReference type="InterPro" id="IPR036397">
    <property type="entry name" value="RNaseH_sf"/>
</dbReference>
<dbReference type="GO" id="GO:0004527">
    <property type="term" value="F:exonuclease activity"/>
    <property type="evidence" value="ECO:0007669"/>
    <property type="project" value="UniProtKB-KW"/>
</dbReference>
<dbReference type="EMBL" id="VUYU01000006">
    <property type="protein sequence ID" value="NHZ34300.1"/>
    <property type="molecule type" value="Genomic_DNA"/>
</dbReference>
<keyword evidence="2" id="KW-0269">Exonuclease</keyword>
<dbReference type="PANTHER" id="PTHR47765:SF2">
    <property type="entry name" value="EXONUCLEASE MUT-7 HOMOLOG"/>
    <property type="match status" value="1"/>
</dbReference>
<dbReference type="SUPFAM" id="SSF53098">
    <property type="entry name" value="Ribonuclease H-like"/>
    <property type="match status" value="1"/>
</dbReference>
<protein>
    <submittedName>
        <fullName evidence="2">3'-5' exonuclease domain-containing protein 2</fullName>
    </submittedName>
</protein>
<evidence type="ECO:0000313" key="2">
    <source>
        <dbReference type="EMBL" id="NHZ34300.1"/>
    </source>
</evidence>
<dbReference type="Pfam" id="PF01612">
    <property type="entry name" value="DNA_pol_A_exo1"/>
    <property type="match status" value="1"/>
</dbReference>
<dbReference type="InterPro" id="IPR002562">
    <property type="entry name" value="3'-5'_exonuclease_dom"/>
</dbReference>
<dbReference type="InterPro" id="IPR012337">
    <property type="entry name" value="RNaseH-like_sf"/>
</dbReference>
<feature type="domain" description="3'-5' exonuclease" evidence="1">
    <location>
        <begin position="20"/>
        <end position="196"/>
    </location>
</feature>
<comment type="caution">
    <text evidence="2">The sequence shown here is derived from an EMBL/GenBank/DDBJ whole genome shotgun (WGS) entry which is preliminary data.</text>
</comment>
<name>A0ABX0LNB7_9BURK</name>
<dbReference type="Proteomes" id="UP000785613">
    <property type="component" value="Unassembled WGS sequence"/>
</dbReference>
<organism evidence="2 3">
    <name type="scientific">Massilia rubra</name>
    <dbReference type="NCBI Taxonomy" id="2607910"/>
    <lineage>
        <taxon>Bacteria</taxon>
        <taxon>Pseudomonadati</taxon>
        <taxon>Pseudomonadota</taxon>
        <taxon>Betaproteobacteria</taxon>
        <taxon>Burkholderiales</taxon>
        <taxon>Oxalobacteraceae</taxon>
        <taxon>Telluria group</taxon>
        <taxon>Massilia</taxon>
    </lineage>
</organism>
<proteinExistence type="predicted"/>
<dbReference type="Gene3D" id="3.30.420.10">
    <property type="entry name" value="Ribonuclease H-like superfamily/Ribonuclease H"/>
    <property type="match status" value="1"/>
</dbReference>
<dbReference type="CDD" id="cd06141">
    <property type="entry name" value="WRN_exo"/>
    <property type="match status" value="1"/>
</dbReference>
<evidence type="ECO:0000259" key="1">
    <source>
        <dbReference type="SMART" id="SM00474"/>
    </source>
</evidence>
<accession>A0ABX0LNB7</accession>
<sequence>MTTDPDALLPPYDGITMASVRMVRSEQDAAGALAALSSTDVLGFDTESKPTFLKGELSTGPHLVQLATDEVAYLFQIGAGPAAEVAVSVLKAVLESKSILKVGFGLKDDILRLQGKLGIDAHNVLDLSTALRKGERNTLGAKTAVARFFGQKLQKSKKITTTNWSLARLSDKQILYAADDAHVALRVYRRWRADQAVAKAAL</sequence>
<gene>
    <name evidence="2" type="ORF">F0185_11975</name>
</gene>
<dbReference type="InterPro" id="IPR052408">
    <property type="entry name" value="Exonuclease_MUT-7-like"/>
</dbReference>
<keyword evidence="3" id="KW-1185">Reference proteome</keyword>
<dbReference type="RefSeq" id="WP_167224648.1">
    <property type="nucleotide sequence ID" value="NZ_VUYU01000006.1"/>
</dbReference>
<keyword evidence="2" id="KW-0378">Hydrolase</keyword>
<dbReference type="SMART" id="SM00474">
    <property type="entry name" value="35EXOc"/>
    <property type="match status" value="1"/>
</dbReference>
<dbReference type="PANTHER" id="PTHR47765">
    <property type="entry name" value="3'-5' EXONUCLEASE DOMAIN-CONTAINING PROTEIN"/>
    <property type="match status" value="1"/>
</dbReference>